<dbReference type="GO" id="GO:0017089">
    <property type="term" value="F:glycolipid transfer activity"/>
    <property type="evidence" value="ECO:0007669"/>
    <property type="project" value="TreeGrafter"/>
</dbReference>
<dbReference type="RefSeq" id="WP_041065007.1">
    <property type="nucleotide sequence ID" value="NZ_AP012273.1"/>
</dbReference>
<proteinExistence type="inferred from homology"/>
<evidence type="ECO:0000256" key="1">
    <source>
        <dbReference type="ARBA" id="ARBA00022448"/>
    </source>
</evidence>
<dbReference type="GO" id="GO:0015920">
    <property type="term" value="P:lipopolysaccharide transport"/>
    <property type="evidence" value="ECO:0007669"/>
    <property type="project" value="UniProtKB-UniRule"/>
</dbReference>
<comment type="subunit">
    <text evidence="4">Component of the lipopolysaccharide transport and assembly complex.</text>
</comment>
<keyword evidence="3 4" id="KW-0574">Periplasm</keyword>
<dbReference type="EMBL" id="AP012273">
    <property type="protein sequence ID" value="BAO43381.1"/>
    <property type="molecule type" value="Genomic_DNA"/>
</dbReference>
<dbReference type="OrthoDB" id="9795964at2"/>
<evidence type="ECO:0000259" key="5">
    <source>
        <dbReference type="Pfam" id="PF03968"/>
    </source>
</evidence>
<name>A0A7U6GGV0_9GAMM</name>
<evidence type="ECO:0000256" key="2">
    <source>
        <dbReference type="ARBA" id="ARBA00022729"/>
    </source>
</evidence>
<organism evidence="6 7">
    <name type="scientific">Thiolapillus brandeum</name>
    <dbReference type="NCBI Taxonomy" id="1076588"/>
    <lineage>
        <taxon>Bacteria</taxon>
        <taxon>Pseudomonadati</taxon>
        <taxon>Pseudomonadota</taxon>
        <taxon>Gammaproteobacteria</taxon>
        <taxon>Chromatiales</taxon>
        <taxon>Sedimenticolaceae</taxon>
        <taxon>Thiolapillus</taxon>
    </lineage>
</organism>
<keyword evidence="7" id="KW-1185">Reference proteome</keyword>
<dbReference type="PANTHER" id="PTHR36504:SF1">
    <property type="entry name" value="LIPOPOLYSACCHARIDE EXPORT SYSTEM PROTEIN LPTA"/>
    <property type="match status" value="1"/>
</dbReference>
<dbReference type="GO" id="GO:0001530">
    <property type="term" value="F:lipopolysaccharide binding"/>
    <property type="evidence" value="ECO:0007669"/>
    <property type="project" value="InterPro"/>
</dbReference>
<dbReference type="Pfam" id="PF03968">
    <property type="entry name" value="LptD_N"/>
    <property type="match status" value="1"/>
</dbReference>
<feature type="signal peptide" evidence="4">
    <location>
        <begin position="1"/>
        <end position="22"/>
    </location>
</feature>
<accession>A0A7U6GGV0</accession>
<comment type="similarity">
    <text evidence="4">Belongs to the LptA family.</text>
</comment>
<dbReference type="KEGG" id="tbn:TBH_C0436"/>
<protein>
    <recommendedName>
        <fullName evidence="4">Lipopolysaccharide export system protein LptA</fullName>
    </recommendedName>
</protein>
<reference evidence="6 7" key="1">
    <citation type="journal article" date="2014" name="PLoS ONE">
        <title>Physiological and genomic features of a novel sulfur-oxidizing gammaproteobacterium belonging to a previously uncultivated symbiotic lineage isolated from a hydrothermal vent.</title>
        <authorList>
            <person name="Nunoura T."/>
            <person name="Takaki Y."/>
            <person name="Kazama H."/>
            <person name="Kakuta J."/>
            <person name="Shimamura S."/>
            <person name="Makita H."/>
            <person name="Hirai M."/>
            <person name="Miyazaki M."/>
            <person name="Takai K."/>
        </authorList>
    </citation>
    <scope>NUCLEOTIDE SEQUENCE [LARGE SCALE GENOMIC DNA]</scope>
    <source>
        <strain evidence="6 7">Hiromi1</strain>
    </source>
</reference>
<dbReference type="InterPro" id="IPR005653">
    <property type="entry name" value="OstA-like_N"/>
</dbReference>
<dbReference type="AlphaFoldDB" id="A0A7U6GGV0"/>
<keyword evidence="1 4" id="KW-0813">Transport</keyword>
<dbReference type="GO" id="GO:0030288">
    <property type="term" value="C:outer membrane-bounded periplasmic space"/>
    <property type="evidence" value="ECO:0007669"/>
    <property type="project" value="TreeGrafter"/>
</dbReference>
<dbReference type="Gene3D" id="2.60.450.10">
    <property type="entry name" value="Lipopolysaccharide (LPS) transport protein A like domain"/>
    <property type="match status" value="1"/>
</dbReference>
<comment type="subcellular location">
    <subcellularLocation>
        <location evidence="4">Periplasm</location>
    </subcellularLocation>
</comment>
<keyword evidence="2 4" id="KW-0732">Signal</keyword>
<dbReference type="PANTHER" id="PTHR36504">
    <property type="entry name" value="LIPOPOLYSACCHARIDE EXPORT SYSTEM PROTEIN LPTA"/>
    <property type="match status" value="1"/>
</dbReference>
<dbReference type="GO" id="GO:0043165">
    <property type="term" value="P:Gram-negative-bacterium-type cell outer membrane assembly"/>
    <property type="evidence" value="ECO:0007669"/>
    <property type="project" value="UniProtKB-UniRule"/>
</dbReference>
<comment type="function">
    <text evidence="4">Involved in the assembly of lipopolysaccharide (LPS). Required for the translocation of LPS from the inner membrane to the outer membrane. May form a bridge between the inner membrane and the outer membrane, via interactions with LptC and LptD, thereby facilitating LPS transfer across the periplasm.</text>
</comment>
<dbReference type="InterPro" id="IPR052037">
    <property type="entry name" value="LPS_export_LptA"/>
</dbReference>
<evidence type="ECO:0000313" key="7">
    <source>
        <dbReference type="Proteomes" id="UP000031631"/>
    </source>
</evidence>
<evidence type="ECO:0000313" key="6">
    <source>
        <dbReference type="EMBL" id="BAO43381.1"/>
    </source>
</evidence>
<dbReference type="NCBIfam" id="TIGR03002">
    <property type="entry name" value="outer_YhbN_LptA"/>
    <property type="match status" value="1"/>
</dbReference>
<evidence type="ECO:0000256" key="4">
    <source>
        <dbReference type="HAMAP-Rule" id="MF_01914"/>
    </source>
</evidence>
<dbReference type="HAMAP" id="MF_01914">
    <property type="entry name" value="LPS_assembly_LptA"/>
    <property type="match status" value="1"/>
</dbReference>
<dbReference type="GO" id="GO:0009279">
    <property type="term" value="C:cell outer membrane"/>
    <property type="evidence" value="ECO:0007669"/>
    <property type="project" value="TreeGrafter"/>
</dbReference>
<evidence type="ECO:0000256" key="3">
    <source>
        <dbReference type="ARBA" id="ARBA00022764"/>
    </source>
</evidence>
<dbReference type="Proteomes" id="UP000031631">
    <property type="component" value="Chromosome"/>
</dbReference>
<sequence length="166" mass="18173" precursor="true">MLHNNRYLLLALLLAFASAALALPSDKDAPVEIEADSADIDGATNTTTYRGKVRISQGSMELKADKVVITFKGRKPHILTATGTPAKFRQKPEQDKGWVTGQGRTIVYRINSEELVLTGNAVLTQNDDSFRSDRIVYDRVKARLKAGAAAQGSERVKVIIHPQDTP</sequence>
<gene>
    <name evidence="4" type="primary">lptA</name>
    <name evidence="6" type="ORF">TBH_C0436</name>
</gene>
<feature type="chain" id="PRO_5031657524" description="Lipopolysaccharide export system protein LptA" evidence="4">
    <location>
        <begin position="23"/>
        <end position="166"/>
    </location>
</feature>
<feature type="domain" description="Organic solvent tolerance-like N-terminal" evidence="5">
    <location>
        <begin position="32"/>
        <end position="141"/>
    </location>
</feature>
<dbReference type="InterPro" id="IPR014340">
    <property type="entry name" value="LptA"/>
</dbReference>